<feature type="domain" description="RanBP2-type" evidence="5">
    <location>
        <begin position="2"/>
        <end position="31"/>
    </location>
</feature>
<dbReference type="EMBL" id="CAJNJA010008080">
    <property type="protein sequence ID" value="CAE7232493.1"/>
    <property type="molecule type" value="Genomic_DNA"/>
</dbReference>
<evidence type="ECO:0000256" key="4">
    <source>
        <dbReference type="PROSITE-ProRule" id="PRU00322"/>
    </source>
</evidence>
<organism evidence="6 7">
    <name type="scientific">Symbiodinium necroappetens</name>
    <dbReference type="NCBI Taxonomy" id="1628268"/>
    <lineage>
        <taxon>Eukaryota</taxon>
        <taxon>Sar</taxon>
        <taxon>Alveolata</taxon>
        <taxon>Dinophyceae</taxon>
        <taxon>Suessiales</taxon>
        <taxon>Symbiodiniaceae</taxon>
        <taxon>Symbiodinium</taxon>
    </lineage>
</organism>
<dbReference type="PANTHER" id="PTHR45740">
    <property type="entry name" value="POLY [ADP-RIBOSE] POLYMERASE"/>
    <property type="match status" value="1"/>
</dbReference>
<gene>
    <name evidence="6" type="primary">Tnks</name>
    <name evidence="6" type="ORF">SNEC2469_LOCUS3683</name>
</gene>
<dbReference type="GO" id="GO:0005634">
    <property type="term" value="C:nucleus"/>
    <property type="evidence" value="ECO:0007669"/>
    <property type="project" value="TreeGrafter"/>
</dbReference>
<proteinExistence type="predicted"/>
<keyword evidence="3" id="KW-0862">Zinc</keyword>
<sequence>MHTGDWRCPKCNDHQFARNERCRSCGEARPSASWLGTAVGLAPPCYWTSKEGDGPPWRIVPADAAEIEALRLAMDPGGSLGGRDQRAAGKHQGFQLHGAWRLQHPGLWGKYAMERENLRQIDMKSISSAVPSVQLRRQYVEMAEKLPAALFTDVNEVFLSHGTVPDNSLNGVLPILSGGLNERFSGGLFGNGTYLAEDIGKNDQYCRAHFPGQHPELEKLLYGDSGISHPGDVFYMFMCRTLLGYSIRTRDGRSDVDNKGRSIWSSEKRELAAIPSSSPPVLHHSLVAETGGVIARYREFMVFHGSRIYPEYLVAYLRT</sequence>
<dbReference type="GO" id="GO:0003950">
    <property type="term" value="F:NAD+ poly-ADP-ribosyltransferase activity"/>
    <property type="evidence" value="ECO:0007669"/>
    <property type="project" value="InterPro"/>
</dbReference>
<evidence type="ECO:0000259" key="5">
    <source>
        <dbReference type="PROSITE" id="PS50199"/>
    </source>
</evidence>
<dbReference type="Pfam" id="PF00644">
    <property type="entry name" value="PARP"/>
    <property type="match status" value="1"/>
</dbReference>
<dbReference type="InterPro" id="IPR001876">
    <property type="entry name" value="Znf_RanBP2"/>
</dbReference>
<keyword evidence="7" id="KW-1185">Reference proteome</keyword>
<evidence type="ECO:0000313" key="7">
    <source>
        <dbReference type="Proteomes" id="UP000601435"/>
    </source>
</evidence>
<name>A0A812KSZ1_9DINO</name>
<dbReference type="PANTHER" id="PTHR45740:SF2">
    <property type="entry name" value="POLY [ADP-RIBOSE] POLYMERASE"/>
    <property type="match status" value="1"/>
</dbReference>
<evidence type="ECO:0000256" key="2">
    <source>
        <dbReference type="ARBA" id="ARBA00022771"/>
    </source>
</evidence>
<accession>A0A812KSZ1</accession>
<dbReference type="AlphaFoldDB" id="A0A812KSZ1"/>
<dbReference type="InterPro" id="IPR036443">
    <property type="entry name" value="Znf_RanBP2_sf"/>
</dbReference>
<keyword evidence="1" id="KW-0479">Metal-binding</keyword>
<dbReference type="SUPFAM" id="SSF56399">
    <property type="entry name" value="ADP-ribosylation"/>
    <property type="match status" value="1"/>
</dbReference>
<dbReference type="GO" id="GO:1990404">
    <property type="term" value="F:NAD+-protein mono-ADP-ribosyltransferase activity"/>
    <property type="evidence" value="ECO:0007669"/>
    <property type="project" value="TreeGrafter"/>
</dbReference>
<dbReference type="Proteomes" id="UP000601435">
    <property type="component" value="Unassembled WGS sequence"/>
</dbReference>
<dbReference type="InterPro" id="IPR051712">
    <property type="entry name" value="ARTD-AVP"/>
</dbReference>
<dbReference type="SUPFAM" id="SSF90209">
    <property type="entry name" value="Ran binding protein zinc finger-like"/>
    <property type="match status" value="1"/>
</dbReference>
<evidence type="ECO:0000313" key="6">
    <source>
        <dbReference type="EMBL" id="CAE7232493.1"/>
    </source>
</evidence>
<dbReference type="OrthoDB" id="430820at2759"/>
<dbReference type="InterPro" id="IPR012317">
    <property type="entry name" value="Poly(ADP-ribose)pol_cat_dom"/>
</dbReference>
<dbReference type="GO" id="GO:0008270">
    <property type="term" value="F:zinc ion binding"/>
    <property type="evidence" value="ECO:0007669"/>
    <property type="project" value="UniProtKB-KW"/>
</dbReference>
<keyword evidence="2 4" id="KW-0863">Zinc-finger</keyword>
<dbReference type="PROSITE" id="PS50199">
    <property type="entry name" value="ZF_RANBP2_2"/>
    <property type="match status" value="1"/>
</dbReference>
<reference evidence="6" key="1">
    <citation type="submission" date="2021-02" db="EMBL/GenBank/DDBJ databases">
        <authorList>
            <person name="Dougan E. K."/>
            <person name="Rhodes N."/>
            <person name="Thang M."/>
            <person name="Chan C."/>
        </authorList>
    </citation>
    <scope>NUCLEOTIDE SEQUENCE</scope>
</reference>
<protein>
    <submittedName>
        <fullName evidence="6">Tnks protein</fullName>
    </submittedName>
</protein>
<dbReference type="Gene3D" id="4.10.1060.10">
    <property type="entry name" value="Zinc finger, RanBP2-type"/>
    <property type="match status" value="1"/>
</dbReference>
<dbReference type="Gene3D" id="3.90.228.10">
    <property type="match status" value="1"/>
</dbReference>
<comment type="caution">
    <text evidence="6">The sequence shown here is derived from an EMBL/GenBank/DDBJ whole genome shotgun (WGS) entry which is preliminary data.</text>
</comment>
<evidence type="ECO:0000256" key="3">
    <source>
        <dbReference type="ARBA" id="ARBA00022833"/>
    </source>
</evidence>
<evidence type="ECO:0000256" key="1">
    <source>
        <dbReference type="ARBA" id="ARBA00022723"/>
    </source>
</evidence>